<name>A0AA40K240_9PEZI</name>
<gene>
    <name evidence="1" type="ORF">B0T18DRAFT_481375</name>
</gene>
<proteinExistence type="predicted"/>
<dbReference type="EMBL" id="JAUKUD010000005">
    <property type="protein sequence ID" value="KAK0742980.1"/>
    <property type="molecule type" value="Genomic_DNA"/>
</dbReference>
<protein>
    <submittedName>
        <fullName evidence="1">Uncharacterized protein</fullName>
    </submittedName>
</protein>
<dbReference type="Pfam" id="PF17784">
    <property type="entry name" value="Sulfotransfer_4"/>
    <property type="match status" value="1"/>
</dbReference>
<dbReference type="Gene3D" id="3.40.50.300">
    <property type="entry name" value="P-loop containing nucleotide triphosphate hydrolases"/>
    <property type="match status" value="1"/>
</dbReference>
<organism evidence="1 2">
    <name type="scientific">Schizothecium vesticola</name>
    <dbReference type="NCBI Taxonomy" id="314040"/>
    <lineage>
        <taxon>Eukaryota</taxon>
        <taxon>Fungi</taxon>
        <taxon>Dikarya</taxon>
        <taxon>Ascomycota</taxon>
        <taxon>Pezizomycotina</taxon>
        <taxon>Sordariomycetes</taxon>
        <taxon>Sordariomycetidae</taxon>
        <taxon>Sordariales</taxon>
        <taxon>Schizotheciaceae</taxon>
        <taxon>Schizothecium</taxon>
    </lineage>
</organism>
<reference evidence="1" key="1">
    <citation type="submission" date="2023-06" db="EMBL/GenBank/DDBJ databases">
        <title>Genome-scale phylogeny and comparative genomics of the fungal order Sordariales.</title>
        <authorList>
            <consortium name="Lawrence Berkeley National Laboratory"/>
            <person name="Hensen N."/>
            <person name="Bonometti L."/>
            <person name="Westerberg I."/>
            <person name="Brannstrom I.O."/>
            <person name="Guillou S."/>
            <person name="Cros-Aarteil S."/>
            <person name="Calhoun S."/>
            <person name="Haridas S."/>
            <person name="Kuo A."/>
            <person name="Mondo S."/>
            <person name="Pangilinan J."/>
            <person name="Riley R."/>
            <person name="LaButti K."/>
            <person name="Andreopoulos B."/>
            <person name="Lipzen A."/>
            <person name="Chen C."/>
            <person name="Yanf M."/>
            <person name="Daum C."/>
            <person name="Ng V."/>
            <person name="Clum A."/>
            <person name="Steindorff A."/>
            <person name="Ohm R."/>
            <person name="Martin F."/>
            <person name="Silar P."/>
            <person name="Natvig D."/>
            <person name="Lalanne C."/>
            <person name="Gautier V."/>
            <person name="Ament-velasquez S.L."/>
            <person name="Kruys A."/>
            <person name="Hutchinson M.I."/>
            <person name="Powell A.J."/>
            <person name="Barry K."/>
            <person name="Miller A.N."/>
            <person name="Grigoriev I.V."/>
            <person name="Debuchy R."/>
            <person name="Gladieux P."/>
            <person name="Thoren M.H."/>
            <person name="Johannesson H."/>
        </authorList>
    </citation>
    <scope>NUCLEOTIDE SEQUENCE</scope>
    <source>
        <strain evidence="1">SMH3187-1</strain>
    </source>
</reference>
<evidence type="ECO:0000313" key="1">
    <source>
        <dbReference type="EMBL" id="KAK0742980.1"/>
    </source>
</evidence>
<evidence type="ECO:0000313" key="2">
    <source>
        <dbReference type="Proteomes" id="UP001172155"/>
    </source>
</evidence>
<accession>A0AA40K240</accession>
<sequence>MPSRAADFPKRQMQVLSLGLFRTGTYSMSQALTTLSYADVYRGLNSLGKNDDWIILGNAADPFTRDEWDQIWGSCEAVTDVASAKVVLVKRDYDKWCKSVNETIIDSLWGVLPNFFVGAVEPLIGSVSGLTSRKMLLGWAAARDEKELRANLRAACWEPLYEFLGREVPRGEDGKPVPFPHANEAAALRRKIMEQQVGTATAVGVGLWLARGRG</sequence>
<dbReference type="PANTHER" id="PTHR36978">
    <property type="entry name" value="P-LOOP CONTAINING NUCLEOTIDE TRIPHOSPHATE HYDROLASE"/>
    <property type="match status" value="1"/>
</dbReference>
<dbReference type="AlphaFoldDB" id="A0AA40K240"/>
<dbReference type="PANTHER" id="PTHR36978:SF4">
    <property type="entry name" value="P-LOOP CONTAINING NUCLEOSIDE TRIPHOSPHATE HYDROLASE PROTEIN"/>
    <property type="match status" value="1"/>
</dbReference>
<keyword evidence="2" id="KW-1185">Reference proteome</keyword>
<dbReference type="Proteomes" id="UP001172155">
    <property type="component" value="Unassembled WGS sequence"/>
</dbReference>
<dbReference type="SUPFAM" id="SSF52540">
    <property type="entry name" value="P-loop containing nucleoside triphosphate hydrolases"/>
    <property type="match status" value="1"/>
</dbReference>
<comment type="caution">
    <text evidence="1">The sequence shown here is derived from an EMBL/GenBank/DDBJ whole genome shotgun (WGS) entry which is preliminary data.</text>
</comment>
<dbReference type="InterPro" id="IPR027417">
    <property type="entry name" value="P-loop_NTPase"/>
</dbReference>
<dbReference type="InterPro" id="IPR040632">
    <property type="entry name" value="Sulfotransfer_4"/>
</dbReference>